<dbReference type="AlphaFoldDB" id="A0A9P8EL43"/>
<dbReference type="EMBL" id="JAHFXF010000260">
    <property type="protein sequence ID" value="KAG9691640.1"/>
    <property type="molecule type" value="Genomic_DNA"/>
</dbReference>
<feature type="compositionally biased region" description="Polar residues" evidence="1">
    <location>
        <begin position="176"/>
        <end position="191"/>
    </location>
</feature>
<feature type="region of interest" description="Disordered" evidence="1">
    <location>
        <begin position="277"/>
        <end position="399"/>
    </location>
</feature>
<dbReference type="Proteomes" id="UP000779574">
    <property type="component" value="Unassembled WGS sequence"/>
</dbReference>
<feature type="compositionally biased region" description="Polar residues" evidence="1">
    <location>
        <begin position="213"/>
        <end position="224"/>
    </location>
</feature>
<feature type="non-terminal residue" evidence="2">
    <location>
        <position position="399"/>
    </location>
</feature>
<proteinExistence type="predicted"/>
<dbReference type="OrthoDB" id="3921381at2759"/>
<accession>A0A9P8EL43</accession>
<feature type="region of interest" description="Disordered" evidence="1">
    <location>
        <begin position="126"/>
        <end position="263"/>
    </location>
</feature>
<feature type="compositionally biased region" description="Basic residues" evidence="1">
    <location>
        <begin position="390"/>
        <end position="399"/>
    </location>
</feature>
<reference evidence="2" key="2">
    <citation type="submission" date="2021-08" db="EMBL/GenBank/DDBJ databases">
        <authorList>
            <person name="Gostincar C."/>
            <person name="Sun X."/>
            <person name="Song Z."/>
            <person name="Gunde-Cimerman N."/>
        </authorList>
    </citation>
    <scope>NUCLEOTIDE SEQUENCE</scope>
    <source>
        <strain evidence="2">EXF-9911</strain>
    </source>
</reference>
<feature type="compositionally biased region" description="Basic and acidic residues" evidence="1">
    <location>
        <begin position="319"/>
        <end position="335"/>
    </location>
</feature>
<feature type="compositionally biased region" description="Low complexity" evidence="1">
    <location>
        <begin position="237"/>
        <end position="254"/>
    </location>
</feature>
<name>A0A9P8EL43_AURME</name>
<feature type="compositionally biased region" description="Basic residues" evidence="1">
    <location>
        <begin position="278"/>
        <end position="290"/>
    </location>
</feature>
<protein>
    <submittedName>
        <fullName evidence="2">Uncharacterized protein</fullName>
    </submittedName>
</protein>
<evidence type="ECO:0000313" key="2">
    <source>
        <dbReference type="EMBL" id="KAG9691640.1"/>
    </source>
</evidence>
<organism evidence="2 3">
    <name type="scientific">Aureobasidium melanogenum</name>
    <name type="common">Aureobasidium pullulans var. melanogenum</name>
    <dbReference type="NCBI Taxonomy" id="46634"/>
    <lineage>
        <taxon>Eukaryota</taxon>
        <taxon>Fungi</taxon>
        <taxon>Dikarya</taxon>
        <taxon>Ascomycota</taxon>
        <taxon>Pezizomycotina</taxon>
        <taxon>Dothideomycetes</taxon>
        <taxon>Dothideomycetidae</taxon>
        <taxon>Dothideales</taxon>
        <taxon>Saccotheciaceae</taxon>
        <taxon>Aureobasidium</taxon>
    </lineage>
</organism>
<comment type="caution">
    <text evidence="2">The sequence shown here is derived from an EMBL/GenBank/DDBJ whole genome shotgun (WGS) entry which is preliminary data.</text>
</comment>
<gene>
    <name evidence="2" type="ORF">KCU76_g7305</name>
</gene>
<reference evidence="2" key="1">
    <citation type="journal article" date="2021" name="J Fungi (Basel)">
        <title>Virulence traits and population genomics of the black yeast Aureobasidium melanogenum.</title>
        <authorList>
            <person name="Cernosa A."/>
            <person name="Sun X."/>
            <person name="Gostincar C."/>
            <person name="Fang C."/>
            <person name="Gunde-Cimerman N."/>
            <person name="Song Z."/>
        </authorList>
    </citation>
    <scope>NUCLEOTIDE SEQUENCE</scope>
    <source>
        <strain evidence="2">EXF-9911</strain>
    </source>
</reference>
<evidence type="ECO:0000256" key="1">
    <source>
        <dbReference type="SAM" id="MobiDB-lite"/>
    </source>
</evidence>
<evidence type="ECO:0000313" key="3">
    <source>
        <dbReference type="Proteomes" id="UP000779574"/>
    </source>
</evidence>
<feature type="compositionally biased region" description="Polar residues" evidence="1">
    <location>
        <begin position="142"/>
        <end position="153"/>
    </location>
</feature>
<sequence length="399" mass="43298">MVENSNSTMKMPFRAADGASRFLLFEALRTGCQEIESASLQLESARDKAEKMLVKESPIEFESLLQDILESCVKSLQTHASVVEAVAETLNGNVEQSDGSDGKKSNKYRLLVGQIKDAAAGVEQLRSVNSKKDGSPPLPTESDFNSEPEVQSSKKSKTGEPKGTTLSDKKTKTEHTSNTSASVTETPPSGSQDEKPMKGKGKKLGKPPKPSKTTNAFSRASDSISEAIPELRTDTNTLKADTDLPPTTPKPSSTQQSFIDEEDINAEVEARLAAKELKRAKKKQAKKRKRDSVASDIFSPDPKAESEHRAILPAKKKARVDEIDVDNGKGKRQNVDDDDAIGSKAKAKKQKIGPAPEKEETAVEANKAKRRRSSNVSLTETAAAPEVNNRKSKKRRVGS</sequence>